<keyword evidence="2" id="KW-1185">Reference proteome</keyword>
<dbReference type="RefSeq" id="WP_073603062.1">
    <property type="nucleotide sequence ID" value="NZ_FQXZ01000013.1"/>
</dbReference>
<sequence length="74" mass="8551">MTRDELGICLSRDMLVNHLESTFTCIRAYKAEADTDDIHIQLEYAQMKGRDVLVSMKGTRKLTWRADFICPSLK</sequence>
<organism evidence="1 2">
    <name type="scientific">Vibrio aerogenes CECT 7868</name>
    <dbReference type="NCBI Taxonomy" id="1216006"/>
    <lineage>
        <taxon>Bacteria</taxon>
        <taxon>Pseudomonadati</taxon>
        <taxon>Pseudomonadota</taxon>
        <taxon>Gammaproteobacteria</taxon>
        <taxon>Vibrionales</taxon>
        <taxon>Vibrionaceae</taxon>
        <taxon>Vibrio</taxon>
    </lineage>
</organism>
<name>A0A1M5XTX7_9VIBR</name>
<reference evidence="1 2" key="1">
    <citation type="submission" date="2016-11" db="EMBL/GenBank/DDBJ databases">
        <authorList>
            <person name="Jaros S."/>
            <person name="Januszkiewicz K."/>
            <person name="Wedrychowicz H."/>
        </authorList>
    </citation>
    <scope>NUCLEOTIDE SEQUENCE [LARGE SCALE GENOMIC DNA]</scope>
    <source>
        <strain evidence="1 2">CECT 7868</strain>
    </source>
</reference>
<proteinExistence type="predicted"/>
<evidence type="ECO:0000313" key="1">
    <source>
        <dbReference type="EMBL" id="SHI03271.1"/>
    </source>
</evidence>
<accession>A0A1M5XTX7</accession>
<protein>
    <submittedName>
        <fullName evidence="1">Uncharacterized protein</fullName>
    </submittedName>
</protein>
<evidence type="ECO:0000313" key="2">
    <source>
        <dbReference type="Proteomes" id="UP000184608"/>
    </source>
</evidence>
<dbReference type="Proteomes" id="UP000184608">
    <property type="component" value="Unassembled WGS sequence"/>
</dbReference>
<gene>
    <name evidence="1" type="ORF">VA7868_01318</name>
</gene>
<dbReference type="OrthoDB" id="5883856at2"/>
<dbReference type="EMBL" id="FQXZ01000013">
    <property type="protein sequence ID" value="SHI03271.1"/>
    <property type="molecule type" value="Genomic_DNA"/>
</dbReference>
<dbReference type="AlphaFoldDB" id="A0A1M5XTX7"/>